<protein>
    <submittedName>
        <fullName evidence="3">Bgt-4720</fullName>
    </submittedName>
</protein>
<reference evidence="3" key="3">
    <citation type="submission" date="2018-07" db="EMBL/GenBank/DDBJ databases">
        <authorList>
            <person name="Quirk P.G."/>
            <person name="Krulwich T.A."/>
        </authorList>
    </citation>
    <scope>NUCLEOTIDE SEQUENCE</scope>
    <source>
        <strain evidence="3">96224</strain>
    </source>
</reference>
<proteinExistence type="predicted"/>
<dbReference type="HOGENOM" id="CLU_949916_0_0_1"/>
<dbReference type="OrthoDB" id="5380416at2759"/>
<evidence type="ECO:0000313" key="3">
    <source>
        <dbReference type="EMBL" id="SUZ11272.1"/>
    </source>
</evidence>
<feature type="region of interest" description="Disordered" evidence="1">
    <location>
        <begin position="114"/>
        <end position="186"/>
    </location>
</feature>
<dbReference type="Proteomes" id="UP000053110">
    <property type="component" value="Unassembled WGS sequence"/>
</dbReference>
<dbReference type="EMBL" id="KE375090">
    <property type="protein sequence ID" value="EPQ63915.1"/>
    <property type="molecule type" value="Genomic_DNA"/>
</dbReference>
<accession>A0A061HKU9</accession>
<feature type="region of interest" description="Disordered" evidence="1">
    <location>
        <begin position="199"/>
        <end position="221"/>
    </location>
</feature>
<name>A0A061HKU9_BLUGR</name>
<sequence>MAPDKLKIRIQSLFQVPVSQPRSSSQLLVHLIGRPEKGTSIASPKSNNIDHETNQYPIRDLGKIAKDLLLTLASPSKHHSSSKSIIERSKNSKALSSKDMAPCFELPKLKPVNISLTDGTDIPPPPDSPVQETPPVSDQPPKRSESKAILRCDHRATNRHHDQDTDGDSSYQASHIVTSPKHPSSIRKFISRRSLNANYANDSSDSLTRPDSSTSYMSGNTTFSNSKRRTLTWFGRFGNSGSTIRKSTNLMVPEALPIKPPPPPPPMLPKLSHFTMSISDNSLDGAEMFKNIK</sequence>
<dbReference type="AlphaFoldDB" id="A0A061HKU9"/>
<evidence type="ECO:0000313" key="2">
    <source>
        <dbReference type="EMBL" id="EPQ63915.1"/>
    </source>
</evidence>
<feature type="region of interest" description="Disordered" evidence="1">
    <location>
        <begin position="75"/>
        <end position="98"/>
    </location>
</feature>
<organism evidence="3">
    <name type="scientific">Blumeria graminis f. sp. tritici 96224</name>
    <dbReference type="NCBI Taxonomy" id="1268274"/>
    <lineage>
        <taxon>Eukaryota</taxon>
        <taxon>Fungi</taxon>
        <taxon>Dikarya</taxon>
        <taxon>Ascomycota</taxon>
        <taxon>Pezizomycotina</taxon>
        <taxon>Leotiomycetes</taxon>
        <taxon>Erysiphales</taxon>
        <taxon>Erysiphaceae</taxon>
        <taxon>Blumeria</taxon>
    </lineage>
</organism>
<evidence type="ECO:0000313" key="4">
    <source>
        <dbReference type="Proteomes" id="UP000053110"/>
    </source>
</evidence>
<gene>
    <name evidence="2" type="ORF">BGT96224_4720</name>
    <name evidence="3" type="ORF">BGT96224V2_LOCUS4449</name>
</gene>
<feature type="compositionally biased region" description="Polar residues" evidence="1">
    <location>
        <begin position="168"/>
        <end position="177"/>
    </location>
</feature>
<feature type="compositionally biased region" description="Basic and acidic residues" evidence="1">
    <location>
        <begin position="140"/>
        <end position="164"/>
    </location>
</feature>
<reference evidence="4" key="1">
    <citation type="journal article" date="2013" name="Nat. Genet.">
        <title>The wheat powdery mildew genome shows the unique evolution of an obligate biotroph.</title>
        <authorList>
            <person name="Wicker T."/>
            <person name="Oberhaensli S."/>
            <person name="Parlange F."/>
            <person name="Buchmann J.P."/>
            <person name="Shatalina M."/>
            <person name="Roffler S."/>
            <person name="Ben-David R."/>
            <person name="Dolezel J."/>
            <person name="Simkova H."/>
            <person name="Schulze-Lefert P."/>
            <person name="Spanu P.D."/>
            <person name="Bruggmann R."/>
            <person name="Amselem J."/>
            <person name="Quesneville H."/>
            <person name="Ver Loren van Themaat E."/>
            <person name="Paape T."/>
            <person name="Shimizu K.K."/>
            <person name="Keller B."/>
        </authorList>
    </citation>
    <scope>NUCLEOTIDE SEQUENCE [LARGE SCALE GENOMIC DNA]</scope>
    <source>
        <strain evidence="4">96224</strain>
    </source>
</reference>
<reference evidence="2" key="2">
    <citation type="submission" date="2013-01" db="EMBL/GenBank/DDBJ databases">
        <title>The wheat powdery mildew genome reveals unique evolution of an obligate biotroph.</title>
        <authorList>
            <person name="Oberhaensli S."/>
            <person name="Wicker T."/>
            <person name="Keller B."/>
        </authorList>
    </citation>
    <scope>NUCLEOTIDE SEQUENCE</scope>
    <source>
        <strain evidence="2">96224</strain>
    </source>
</reference>
<dbReference type="EMBL" id="UIGY01000118">
    <property type="protein sequence ID" value="SUZ11272.1"/>
    <property type="molecule type" value="Genomic_DNA"/>
</dbReference>
<evidence type="ECO:0000256" key="1">
    <source>
        <dbReference type="SAM" id="MobiDB-lite"/>
    </source>
</evidence>